<name>A0A4Q4ZL37_9ACTN</name>
<dbReference type="EMBL" id="SDKM01000003">
    <property type="protein sequence ID" value="RYP88236.1"/>
    <property type="molecule type" value="Genomic_DNA"/>
</dbReference>
<protein>
    <submittedName>
        <fullName evidence="1">Phage tail protein</fullName>
    </submittedName>
</protein>
<proteinExistence type="predicted"/>
<gene>
    <name evidence="1" type="ORF">EKO23_02525</name>
</gene>
<comment type="caution">
    <text evidence="1">The sequence shown here is derived from an EMBL/GenBank/DDBJ whole genome shotgun (WGS) entry which is preliminary data.</text>
</comment>
<dbReference type="GO" id="GO:0005198">
    <property type="term" value="F:structural molecule activity"/>
    <property type="evidence" value="ECO:0007669"/>
    <property type="project" value="InterPro"/>
</dbReference>
<dbReference type="Proteomes" id="UP000295198">
    <property type="component" value="Unassembled WGS sequence"/>
</dbReference>
<organism evidence="1 2">
    <name type="scientific">Nocardioides guangzhouensis</name>
    <dbReference type="NCBI Taxonomy" id="2497878"/>
    <lineage>
        <taxon>Bacteria</taxon>
        <taxon>Bacillati</taxon>
        <taxon>Actinomycetota</taxon>
        <taxon>Actinomycetes</taxon>
        <taxon>Propionibacteriales</taxon>
        <taxon>Nocardioidaceae</taxon>
        <taxon>Nocardioides</taxon>
    </lineage>
</organism>
<accession>A0A4Q4ZL37</accession>
<evidence type="ECO:0000313" key="2">
    <source>
        <dbReference type="Proteomes" id="UP000295198"/>
    </source>
</evidence>
<evidence type="ECO:0000313" key="1">
    <source>
        <dbReference type="EMBL" id="RYP88236.1"/>
    </source>
</evidence>
<dbReference type="AlphaFoldDB" id="A0A4Q4ZL37"/>
<reference evidence="1 2" key="1">
    <citation type="submission" date="2019-01" db="EMBL/GenBank/DDBJ databases">
        <title>Nocardioides guangzhouensis sp. nov., an actinobacterium isolated from soil.</title>
        <authorList>
            <person name="Fu Y."/>
            <person name="Cai Y."/>
            <person name="Lin Z."/>
            <person name="Chen P."/>
        </authorList>
    </citation>
    <scope>NUCLEOTIDE SEQUENCE [LARGE SCALE GENOMIC DNA]</scope>
    <source>
        <strain evidence="1 2">130</strain>
    </source>
</reference>
<dbReference type="OrthoDB" id="9790161at2"/>
<dbReference type="InterPro" id="IPR010667">
    <property type="entry name" value="Phage_T4_Gp19"/>
</dbReference>
<dbReference type="Pfam" id="PF06841">
    <property type="entry name" value="Phage_T4_gp19"/>
    <property type="match status" value="1"/>
</dbReference>
<dbReference type="RefSeq" id="WP_134713773.1">
    <property type="nucleotide sequence ID" value="NZ_SDKM01000003.1"/>
</dbReference>
<keyword evidence="2" id="KW-1185">Reference proteome</keyword>
<sequence length="116" mass="12528">MEREPLAASSFEVEAGEDRIGCSEVLGLALEPGAEPAATVTLRRAAGVDDALVAWARRPEPRRVVVTVLDARHEPACRYVLDEARPVRWTGPALDALSATVAVEELLLEAADLRQE</sequence>